<accession>A0ABW4SBC1</accession>
<proteinExistence type="predicted"/>
<keyword evidence="2" id="KW-0472">Membrane</keyword>
<feature type="compositionally biased region" description="Pro residues" evidence="1">
    <location>
        <begin position="81"/>
        <end position="94"/>
    </location>
</feature>
<dbReference type="Proteomes" id="UP001597353">
    <property type="component" value="Unassembled WGS sequence"/>
</dbReference>
<name>A0ABW4SBC1_9RHOB</name>
<keyword evidence="4" id="KW-1185">Reference proteome</keyword>
<evidence type="ECO:0000313" key="3">
    <source>
        <dbReference type="EMBL" id="MFD1914328.1"/>
    </source>
</evidence>
<keyword evidence="2" id="KW-0812">Transmembrane</keyword>
<comment type="caution">
    <text evidence="3">The sequence shown here is derived from an EMBL/GenBank/DDBJ whole genome shotgun (WGS) entry which is preliminary data.</text>
</comment>
<feature type="compositionally biased region" description="Polar residues" evidence="1">
    <location>
        <begin position="61"/>
        <end position="74"/>
    </location>
</feature>
<keyword evidence="2" id="KW-1133">Transmembrane helix</keyword>
<feature type="region of interest" description="Disordered" evidence="1">
    <location>
        <begin position="43"/>
        <end position="124"/>
    </location>
</feature>
<dbReference type="RefSeq" id="WP_390265598.1">
    <property type="nucleotide sequence ID" value="NZ_JBHUGH010000037.1"/>
</dbReference>
<organism evidence="3 4">
    <name type="scientific">Halodurantibacterium flavum</name>
    <dbReference type="NCBI Taxonomy" id="1382802"/>
    <lineage>
        <taxon>Bacteria</taxon>
        <taxon>Pseudomonadati</taxon>
        <taxon>Pseudomonadota</taxon>
        <taxon>Alphaproteobacteria</taxon>
        <taxon>Rhodobacterales</taxon>
        <taxon>Paracoccaceae</taxon>
        <taxon>Halodurantibacterium</taxon>
    </lineage>
</organism>
<evidence type="ECO:0000313" key="4">
    <source>
        <dbReference type="Proteomes" id="UP001597353"/>
    </source>
</evidence>
<sequence length="124" mass="12843">MSAPDTNLNKQKRRHIVPLVGMGVIAVIFVFLILVYWPAEEAVESDGPQGAATQIDGRTGEPTTTEPFTATSPEMQGDAIAPPPATSEPAPPVVDPAADPLVEDPLVPEGTTPPADGQPNAPAN</sequence>
<protein>
    <submittedName>
        <fullName evidence="3">Uncharacterized protein</fullName>
    </submittedName>
</protein>
<evidence type="ECO:0000256" key="2">
    <source>
        <dbReference type="SAM" id="Phobius"/>
    </source>
</evidence>
<reference evidence="4" key="1">
    <citation type="journal article" date="2019" name="Int. J. Syst. Evol. Microbiol.">
        <title>The Global Catalogue of Microorganisms (GCM) 10K type strain sequencing project: providing services to taxonomists for standard genome sequencing and annotation.</title>
        <authorList>
            <consortium name="The Broad Institute Genomics Platform"/>
            <consortium name="The Broad Institute Genome Sequencing Center for Infectious Disease"/>
            <person name="Wu L."/>
            <person name="Ma J."/>
        </authorList>
    </citation>
    <scope>NUCLEOTIDE SEQUENCE [LARGE SCALE GENOMIC DNA]</scope>
    <source>
        <strain evidence="4">CGMCC 4.7242</strain>
    </source>
</reference>
<feature type="transmembrane region" description="Helical" evidence="2">
    <location>
        <begin position="16"/>
        <end position="37"/>
    </location>
</feature>
<gene>
    <name evidence="3" type="ORF">ACFSGJ_19165</name>
</gene>
<dbReference type="EMBL" id="JBHUGH010000037">
    <property type="protein sequence ID" value="MFD1914328.1"/>
    <property type="molecule type" value="Genomic_DNA"/>
</dbReference>
<evidence type="ECO:0000256" key="1">
    <source>
        <dbReference type="SAM" id="MobiDB-lite"/>
    </source>
</evidence>
<feature type="compositionally biased region" description="Low complexity" evidence="1">
    <location>
        <begin position="95"/>
        <end position="105"/>
    </location>
</feature>